<dbReference type="SUPFAM" id="SSF81383">
    <property type="entry name" value="F-box domain"/>
    <property type="match status" value="1"/>
</dbReference>
<comment type="caution">
    <text evidence="2">The sequence shown here is derived from an EMBL/GenBank/DDBJ whole genome shotgun (WGS) entry which is preliminary data.</text>
</comment>
<dbReference type="PANTHER" id="PTHR31672:SF10">
    <property type="entry name" value="F-BOX DOMAIN-CONTAINING PROTEIN"/>
    <property type="match status" value="1"/>
</dbReference>
<organism evidence="2 3">
    <name type="scientific">Tanacetum coccineum</name>
    <dbReference type="NCBI Taxonomy" id="301880"/>
    <lineage>
        <taxon>Eukaryota</taxon>
        <taxon>Viridiplantae</taxon>
        <taxon>Streptophyta</taxon>
        <taxon>Embryophyta</taxon>
        <taxon>Tracheophyta</taxon>
        <taxon>Spermatophyta</taxon>
        <taxon>Magnoliopsida</taxon>
        <taxon>eudicotyledons</taxon>
        <taxon>Gunneridae</taxon>
        <taxon>Pentapetalae</taxon>
        <taxon>asterids</taxon>
        <taxon>campanulids</taxon>
        <taxon>Asterales</taxon>
        <taxon>Asteraceae</taxon>
        <taxon>Asteroideae</taxon>
        <taxon>Anthemideae</taxon>
        <taxon>Anthemidinae</taxon>
        <taxon>Tanacetum</taxon>
    </lineage>
</organism>
<reference evidence="2" key="1">
    <citation type="journal article" date="2022" name="Int. J. Mol. Sci.">
        <title>Draft Genome of Tanacetum Coccineum: Genomic Comparison of Closely Related Tanacetum-Family Plants.</title>
        <authorList>
            <person name="Yamashiro T."/>
            <person name="Shiraishi A."/>
            <person name="Nakayama K."/>
            <person name="Satake H."/>
        </authorList>
    </citation>
    <scope>NUCLEOTIDE SEQUENCE</scope>
</reference>
<dbReference type="EMBL" id="BQNB010018012">
    <property type="protein sequence ID" value="GJT69699.1"/>
    <property type="molecule type" value="Genomic_DNA"/>
</dbReference>
<dbReference type="Pfam" id="PF08268">
    <property type="entry name" value="FBA_3"/>
    <property type="match status" value="1"/>
</dbReference>
<keyword evidence="3" id="KW-1185">Reference proteome</keyword>
<dbReference type="Proteomes" id="UP001151760">
    <property type="component" value="Unassembled WGS sequence"/>
</dbReference>
<accession>A0ABQ5G254</accession>
<dbReference type="InterPro" id="IPR017451">
    <property type="entry name" value="F-box-assoc_interact_dom"/>
</dbReference>
<dbReference type="NCBIfam" id="TIGR01640">
    <property type="entry name" value="F_box_assoc_1"/>
    <property type="match status" value="1"/>
</dbReference>
<dbReference type="InterPro" id="IPR050796">
    <property type="entry name" value="SCF_F-box_component"/>
</dbReference>
<evidence type="ECO:0000313" key="2">
    <source>
        <dbReference type="EMBL" id="GJT69699.1"/>
    </source>
</evidence>
<feature type="domain" description="F-box" evidence="1">
    <location>
        <begin position="5"/>
        <end position="46"/>
    </location>
</feature>
<evidence type="ECO:0000259" key="1">
    <source>
        <dbReference type="SMART" id="SM00256"/>
    </source>
</evidence>
<dbReference type="PANTHER" id="PTHR31672">
    <property type="entry name" value="BNACNNG10540D PROTEIN"/>
    <property type="match status" value="1"/>
</dbReference>
<dbReference type="Pfam" id="PF00646">
    <property type="entry name" value="F-box"/>
    <property type="match status" value="1"/>
</dbReference>
<dbReference type="InterPro" id="IPR001810">
    <property type="entry name" value="F-box_dom"/>
</dbReference>
<dbReference type="SMART" id="SM00256">
    <property type="entry name" value="FBOX"/>
    <property type="match status" value="1"/>
</dbReference>
<gene>
    <name evidence="2" type="ORF">Tco_1028985</name>
</gene>
<protein>
    <submittedName>
        <fullName evidence="2">Probable LRR receptor-like serine/threonine-protein kinase isoform X2</fullName>
    </submittedName>
</protein>
<evidence type="ECO:0000313" key="3">
    <source>
        <dbReference type="Proteomes" id="UP001151760"/>
    </source>
</evidence>
<name>A0ABQ5G254_9ASTR</name>
<sequence length="384" mass="42746">MSDNIPVDIQRDIIKKVYDVKSLIRMRSVSKRWKSFIESSQFIKGYGARQTQPPSRILTYEADLSSWNVKSICLVDDDTETLKVQEQEFVVSPLLPQCHMSLAVGSCDGLLCFYGLNETCVNNILVIWNPFIRKSFGVAVVFKDNSVFGFGVCPVTRDPILVKLLCPLHKPWHAEVFTLSSGVWNMIPSGNLHLPSQTIRLNNQVVIDRFIYWGAFDSIPADNGEVTKNHMLVSFDLITNEFNVVDLPDTLTNEVISPGGLVMGVSVSELRGSLVVYGPISVEGADCCGVWVMERDRSFTKLYTILARVSNILGFTKSGETIIEVRKEEGVTFTTLDFYDPCSKHIKALGIGISGVVGSFFMGSPRESLLLVDHSDLHVYSDDS</sequence>
<dbReference type="InterPro" id="IPR036047">
    <property type="entry name" value="F-box-like_dom_sf"/>
</dbReference>
<dbReference type="InterPro" id="IPR013187">
    <property type="entry name" value="F-box-assoc_dom_typ3"/>
</dbReference>
<proteinExistence type="predicted"/>
<reference evidence="2" key="2">
    <citation type="submission" date="2022-01" db="EMBL/GenBank/DDBJ databases">
        <authorList>
            <person name="Yamashiro T."/>
            <person name="Shiraishi A."/>
            <person name="Satake H."/>
            <person name="Nakayama K."/>
        </authorList>
    </citation>
    <scope>NUCLEOTIDE SEQUENCE</scope>
</reference>